<gene>
    <name evidence="18" type="primary">spo0A</name>
    <name evidence="18" type="ORF">H8696_04870</name>
</gene>
<comment type="cofactor">
    <cofactor evidence="14 15">
        <name>Ca(2+)</name>
        <dbReference type="ChEBI" id="CHEBI:29108"/>
    </cofactor>
    <text evidence="14 15">Binds 1 Ca(2+) ion per subunit.</text>
</comment>
<dbReference type="Pfam" id="PF00072">
    <property type="entry name" value="Response_reg"/>
    <property type="match status" value="1"/>
</dbReference>
<evidence type="ECO:0000256" key="3">
    <source>
        <dbReference type="ARBA" id="ARBA00022490"/>
    </source>
</evidence>
<dbReference type="GO" id="GO:0042173">
    <property type="term" value="P:regulation of sporulation resulting in formation of a cellular spore"/>
    <property type="evidence" value="ECO:0007669"/>
    <property type="project" value="InterPro"/>
</dbReference>
<evidence type="ECO:0000256" key="14">
    <source>
        <dbReference type="PIRNR" id="PIRNR002937"/>
    </source>
</evidence>
<keyword evidence="7 14" id="KW-0749">Sporulation</keyword>
<dbReference type="InterPro" id="IPR016032">
    <property type="entry name" value="Sig_transdc_resp-reg_C-effctor"/>
</dbReference>
<evidence type="ECO:0000256" key="4">
    <source>
        <dbReference type="ARBA" id="ARBA00022491"/>
    </source>
</evidence>
<dbReference type="GO" id="GO:0000160">
    <property type="term" value="P:phosphorelay signal transduction system"/>
    <property type="evidence" value="ECO:0007669"/>
    <property type="project" value="UniProtKB-UniRule"/>
</dbReference>
<evidence type="ECO:0000256" key="7">
    <source>
        <dbReference type="ARBA" id="ARBA00022969"/>
    </source>
</evidence>
<keyword evidence="5 16" id="KW-0597">Phosphoprotein</keyword>
<keyword evidence="11 14" id="KW-0010">Activator</keyword>
<comment type="caution">
    <text evidence="18">The sequence shown here is derived from an EMBL/GenBank/DDBJ whole genome shotgun (WGS) entry which is preliminary data.</text>
</comment>
<keyword evidence="19" id="KW-1185">Reference proteome</keyword>
<keyword evidence="3 14" id="KW-0963">Cytoplasm</keyword>
<evidence type="ECO:0000256" key="10">
    <source>
        <dbReference type="ARBA" id="ARBA00023125"/>
    </source>
</evidence>
<proteinExistence type="predicted"/>
<comment type="subcellular location">
    <subcellularLocation>
        <location evidence="1 14">Cytoplasm</location>
    </subcellularLocation>
</comment>
<evidence type="ECO:0000256" key="12">
    <source>
        <dbReference type="ARBA" id="ARBA00023163"/>
    </source>
</evidence>
<keyword evidence="12 14" id="KW-0804">Transcription</keyword>
<dbReference type="InterPro" id="IPR014879">
    <property type="entry name" value="Spo0A_C"/>
</dbReference>
<feature type="domain" description="Response regulatory" evidence="17">
    <location>
        <begin position="5"/>
        <end position="123"/>
    </location>
</feature>
<dbReference type="GO" id="GO:0005737">
    <property type="term" value="C:cytoplasm"/>
    <property type="evidence" value="ECO:0007669"/>
    <property type="project" value="UniProtKB-SubCell"/>
</dbReference>
<dbReference type="NCBIfam" id="TIGR02875">
    <property type="entry name" value="spore_0_A"/>
    <property type="match status" value="1"/>
</dbReference>
<dbReference type="GO" id="GO:0051606">
    <property type="term" value="P:detection of stimulus"/>
    <property type="evidence" value="ECO:0007669"/>
    <property type="project" value="UniProtKB-UniRule"/>
</dbReference>
<evidence type="ECO:0000256" key="1">
    <source>
        <dbReference type="ARBA" id="ARBA00004496"/>
    </source>
</evidence>
<dbReference type="SMART" id="SM00448">
    <property type="entry name" value="REC"/>
    <property type="match status" value="1"/>
</dbReference>
<dbReference type="PROSITE" id="PS50110">
    <property type="entry name" value="RESPONSE_REGULATORY"/>
    <property type="match status" value="1"/>
</dbReference>
<sequence>MDAIRMVIADDNPEFVQVLEQAVDQQEGFEIVGLAANGLEAVELVEQRHPDVLIVDLVMPVLDGMGVLEYTLKLPYRKDFKIIVLSAMGNDNITQRAIALGADYFMIKPFDLHTFLTRVREVCLGPDAEPGAVFGRNALPLNAPLEAEITHMLQEIGIPAHIKGYQYLRDALMLTVRDTRFLSGITKELYPKVAEKYDSTTSRVERAIRHAIEVAWNRGQMEIINDMFGYTVQEEKGKPTNSEFIAMLVDKIRMQHHM</sequence>
<evidence type="ECO:0000313" key="18">
    <source>
        <dbReference type="EMBL" id="MBC8531179.1"/>
    </source>
</evidence>
<dbReference type="RefSeq" id="WP_249315313.1">
    <property type="nucleotide sequence ID" value="NZ_JACRSR010000001.1"/>
</dbReference>
<keyword evidence="6 14" id="KW-0106">Calcium</keyword>
<dbReference type="PANTHER" id="PTHR44591:SF3">
    <property type="entry name" value="RESPONSE REGULATORY DOMAIN-CONTAINING PROTEIN"/>
    <property type="match status" value="1"/>
</dbReference>
<dbReference type="InterPro" id="IPR011006">
    <property type="entry name" value="CheY-like_superfamily"/>
</dbReference>
<keyword evidence="4 14" id="KW-0678">Repressor</keyword>
<evidence type="ECO:0000256" key="6">
    <source>
        <dbReference type="ARBA" id="ARBA00022837"/>
    </source>
</evidence>
<dbReference type="GO" id="GO:0003677">
    <property type="term" value="F:DNA binding"/>
    <property type="evidence" value="ECO:0007669"/>
    <property type="project" value="UniProtKB-KW"/>
</dbReference>
<dbReference type="PANTHER" id="PTHR44591">
    <property type="entry name" value="STRESS RESPONSE REGULATOR PROTEIN 1"/>
    <property type="match status" value="1"/>
</dbReference>
<name>A0A926D5C2_9FIRM</name>
<evidence type="ECO:0000256" key="13">
    <source>
        <dbReference type="ARBA" id="ARBA00024867"/>
    </source>
</evidence>
<keyword evidence="10 14" id="KW-0238">DNA-binding</keyword>
<dbReference type="AlphaFoldDB" id="A0A926D5C2"/>
<protein>
    <recommendedName>
        <fullName evidence="2 14">Stage 0 sporulation protein A homolog</fullName>
    </recommendedName>
</protein>
<organism evidence="18 19">
    <name type="scientific">Gehongia tenuis</name>
    <dbReference type="NCBI Taxonomy" id="2763655"/>
    <lineage>
        <taxon>Bacteria</taxon>
        <taxon>Bacillati</taxon>
        <taxon>Bacillota</taxon>
        <taxon>Clostridia</taxon>
        <taxon>Christensenellales</taxon>
        <taxon>Christensenellaceae</taxon>
        <taxon>Gehongia</taxon>
    </lineage>
</organism>
<dbReference type="Gene3D" id="3.40.50.2300">
    <property type="match status" value="1"/>
</dbReference>
<dbReference type="Pfam" id="PF08769">
    <property type="entry name" value="Spo0A_C"/>
    <property type="match status" value="1"/>
</dbReference>
<reference evidence="18" key="1">
    <citation type="submission" date="2020-08" db="EMBL/GenBank/DDBJ databases">
        <title>Genome public.</title>
        <authorList>
            <person name="Liu C."/>
            <person name="Sun Q."/>
        </authorList>
    </citation>
    <scope>NUCLEOTIDE SEQUENCE</scope>
    <source>
        <strain evidence="18">NSJ-53</strain>
    </source>
</reference>
<accession>A0A926D5C2</accession>
<evidence type="ECO:0000256" key="5">
    <source>
        <dbReference type="ARBA" id="ARBA00022553"/>
    </source>
</evidence>
<evidence type="ECO:0000256" key="11">
    <source>
        <dbReference type="ARBA" id="ARBA00023159"/>
    </source>
</evidence>
<feature type="modified residue" description="4-aspartylphosphate" evidence="16">
    <location>
        <position position="56"/>
    </location>
</feature>
<dbReference type="GO" id="GO:0005509">
    <property type="term" value="F:calcium ion binding"/>
    <property type="evidence" value="ECO:0007669"/>
    <property type="project" value="UniProtKB-UniRule"/>
</dbReference>
<evidence type="ECO:0000256" key="15">
    <source>
        <dbReference type="PIRSR" id="PIRSR002937-1"/>
    </source>
</evidence>
<dbReference type="Gene3D" id="1.10.10.10">
    <property type="entry name" value="Winged helix-like DNA-binding domain superfamily/Winged helix DNA-binding domain"/>
    <property type="match status" value="1"/>
</dbReference>
<comment type="function">
    <text evidence="13 14">May play the central regulatory role in sporulation. It may be an element of the effector pathway responsible for the activation of sporulation genes in response to nutritional stress. Spo0A may act in concert with spo0H (a sigma factor) to control the expression of some genes that are critical to the sporulation process.</text>
</comment>
<evidence type="ECO:0000313" key="19">
    <source>
        <dbReference type="Proteomes" id="UP000623172"/>
    </source>
</evidence>
<evidence type="ECO:0000259" key="17">
    <source>
        <dbReference type="PROSITE" id="PS50110"/>
    </source>
</evidence>
<evidence type="ECO:0000256" key="8">
    <source>
        <dbReference type="ARBA" id="ARBA00023012"/>
    </source>
</evidence>
<feature type="binding site" evidence="15">
    <location>
        <position position="56"/>
    </location>
    <ligand>
        <name>Ca(2+)</name>
        <dbReference type="ChEBI" id="CHEBI:29108"/>
    </ligand>
</feature>
<dbReference type="SUPFAM" id="SSF52172">
    <property type="entry name" value="CheY-like"/>
    <property type="match status" value="1"/>
</dbReference>
<dbReference type="InterPro" id="IPR012052">
    <property type="entry name" value="Spore_0_A"/>
</dbReference>
<dbReference type="PIRSF" id="PIRSF002937">
    <property type="entry name" value="Res_reg_Spo0A"/>
    <property type="match status" value="1"/>
</dbReference>
<feature type="binding site" evidence="15">
    <location>
        <position position="10"/>
    </location>
    <ligand>
        <name>Ca(2+)</name>
        <dbReference type="ChEBI" id="CHEBI:29108"/>
    </ligand>
</feature>
<dbReference type="EMBL" id="JACRSR010000001">
    <property type="protein sequence ID" value="MBC8531179.1"/>
    <property type="molecule type" value="Genomic_DNA"/>
</dbReference>
<keyword evidence="8 14" id="KW-0902">Two-component regulatory system</keyword>
<dbReference type="GO" id="GO:0003700">
    <property type="term" value="F:DNA-binding transcription factor activity"/>
    <property type="evidence" value="ECO:0007669"/>
    <property type="project" value="InterPro"/>
</dbReference>
<evidence type="ECO:0000256" key="16">
    <source>
        <dbReference type="PROSITE-ProRule" id="PRU00169"/>
    </source>
</evidence>
<evidence type="ECO:0000256" key="9">
    <source>
        <dbReference type="ARBA" id="ARBA00023015"/>
    </source>
</evidence>
<dbReference type="GO" id="GO:0030435">
    <property type="term" value="P:sporulation resulting in formation of a cellular spore"/>
    <property type="evidence" value="ECO:0007669"/>
    <property type="project" value="UniProtKB-UniRule"/>
</dbReference>
<dbReference type="SUPFAM" id="SSF46894">
    <property type="entry name" value="C-terminal effector domain of the bipartite response regulators"/>
    <property type="match status" value="1"/>
</dbReference>
<dbReference type="Proteomes" id="UP000623172">
    <property type="component" value="Unassembled WGS sequence"/>
</dbReference>
<dbReference type="InterPro" id="IPR001789">
    <property type="entry name" value="Sig_transdc_resp-reg_receiver"/>
</dbReference>
<feature type="binding site" evidence="15">
    <location>
        <position position="11"/>
    </location>
    <ligand>
        <name>Ca(2+)</name>
        <dbReference type="ChEBI" id="CHEBI:29108"/>
    </ligand>
</feature>
<dbReference type="InterPro" id="IPR050595">
    <property type="entry name" value="Bact_response_regulator"/>
</dbReference>
<keyword evidence="14 15" id="KW-0479">Metal-binding</keyword>
<dbReference type="InterPro" id="IPR036388">
    <property type="entry name" value="WH-like_DNA-bd_sf"/>
</dbReference>
<evidence type="ECO:0000256" key="2">
    <source>
        <dbReference type="ARBA" id="ARBA00018672"/>
    </source>
</evidence>
<keyword evidence="9 14" id="KW-0805">Transcription regulation</keyword>